<feature type="compositionally biased region" description="Acidic residues" evidence="1">
    <location>
        <begin position="57"/>
        <end position="79"/>
    </location>
</feature>
<name>A0A1N6F592_9SPHN</name>
<evidence type="ECO:0000256" key="2">
    <source>
        <dbReference type="SAM" id="SignalP"/>
    </source>
</evidence>
<proteinExistence type="predicted"/>
<accession>A0A1N6F592</accession>
<dbReference type="Proteomes" id="UP000185192">
    <property type="component" value="Unassembled WGS sequence"/>
</dbReference>
<evidence type="ECO:0000256" key="1">
    <source>
        <dbReference type="SAM" id="MobiDB-lite"/>
    </source>
</evidence>
<dbReference type="RefSeq" id="WP_074205305.1">
    <property type="nucleotide sequence ID" value="NZ_FSQW01000002.1"/>
</dbReference>
<dbReference type="AlphaFoldDB" id="A0A1N6F592"/>
<dbReference type="OrthoDB" id="7597380at2"/>
<dbReference type="EMBL" id="FSQW01000002">
    <property type="protein sequence ID" value="SIN90430.1"/>
    <property type="molecule type" value="Genomic_DNA"/>
</dbReference>
<dbReference type="PROSITE" id="PS51257">
    <property type="entry name" value="PROKAR_LIPOPROTEIN"/>
    <property type="match status" value="1"/>
</dbReference>
<feature type="signal peptide" evidence="2">
    <location>
        <begin position="1"/>
        <end position="23"/>
    </location>
</feature>
<sequence>MSIKTASAILATSLFLVACSDDAELPESDEVTETRMDEVDVIDGTISDDMTNVDTASSEETDVAENEGSEEDSSDADSE</sequence>
<keyword evidence="4" id="KW-1185">Reference proteome</keyword>
<dbReference type="STRING" id="1123272.SAMN02745824_2240"/>
<reference evidence="4" key="1">
    <citation type="submission" date="2016-11" db="EMBL/GenBank/DDBJ databases">
        <authorList>
            <person name="Varghese N."/>
            <person name="Submissions S."/>
        </authorList>
    </citation>
    <scope>NUCLEOTIDE SEQUENCE [LARGE SCALE GENOMIC DNA]</scope>
    <source>
        <strain evidence="4">DSM 22363</strain>
    </source>
</reference>
<keyword evidence="2" id="KW-0732">Signal</keyword>
<feature type="chain" id="PRO_5012748943" evidence="2">
    <location>
        <begin position="24"/>
        <end position="79"/>
    </location>
</feature>
<evidence type="ECO:0000313" key="4">
    <source>
        <dbReference type="Proteomes" id="UP000185192"/>
    </source>
</evidence>
<protein>
    <submittedName>
        <fullName evidence="3">Uncharacterized protein</fullName>
    </submittedName>
</protein>
<feature type="region of interest" description="Disordered" evidence="1">
    <location>
        <begin position="48"/>
        <end position="79"/>
    </location>
</feature>
<organism evidence="3 4">
    <name type="scientific">Parasphingorhabdus marina DSM 22363</name>
    <dbReference type="NCBI Taxonomy" id="1123272"/>
    <lineage>
        <taxon>Bacteria</taxon>
        <taxon>Pseudomonadati</taxon>
        <taxon>Pseudomonadota</taxon>
        <taxon>Alphaproteobacteria</taxon>
        <taxon>Sphingomonadales</taxon>
        <taxon>Sphingomonadaceae</taxon>
        <taxon>Parasphingorhabdus</taxon>
    </lineage>
</organism>
<evidence type="ECO:0000313" key="3">
    <source>
        <dbReference type="EMBL" id="SIN90430.1"/>
    </source>
</evidence>
<gene>
    <name evidence="3" type="ORF">SAMN02745824_2240</name>
</gene>